<name>A0A1R4ECY7_9GAMM</name>
<accession>A0A1R4ECY7</accession>
<reference evidence="5" key="1">
    <citation type="submission" date="2017-02" db="EMBL/GenBank/DDBJ databases">
        <authorList>
            <person name="Mornico D."/>
        </authorList>
    </citation>
    <scope>NUCLEOTIDE SEQUENCE [LARGE SCALE GENOMIC DNA]</scope>
</reference>
<dbReference type="EC" id="3.2.2.n1" evidence="3"/>
<dbReference type="EMBL" id="FUGD01000041">
    <property type="protein sequence ID" value="SJM36318.1"/>
    <property type="molecule type" value="Genomic_DNA"/>
</dbReference>
<keyword evidence="3" id="KW-0203">Cytokinin biosynthesis</keyword>
<evidence type="ECO:0000313" key="4">
    <source>
        <dbReference type="EMBL" id="SJM36318.1"/>
    </source>
</evidence>
<keyword evidence="3" id="KW-0378">Hydrolase</keyword>
<evidence type="ECO:0000256" key="1">
    <source>
        <dbReference type="ARBA" id="ARBA00000274"/>
    </source>
</evidence>
<dbReference type="InterPro" id="IPR031100">
    <property type="entry name" value="LOG_fam"/>
</dbReference>
<dbReference type="GO" id="GO:0009691">
    <property type="term" value="P:cytokinin biosynthetic process"/>
    <property type="evidence" value="ECO:0007669"/>
    <property type="project" value="UniProtKB-UniRule"/>
</dbReference>
<dbReference type="GO" id="GO:0008714">
    <property type="term" value="F:AMP nucleosidase activity"/>
    <property type="evidence" value="ECO:0007669"/>
    <property type="project" value="UniProtKB-EC"/>
</dbReference>
<evidence type="ECO:0000313" key="5">
    <source>
        <dbReference type="Proteomes" id="UP000188169"/>
    </source>
</evidence>
<dbReference type="AlphaFoldDB" id="A0A1R4ECY7"/>
<dbReference type="PANTHER" id="PTHR31223:SF70">
    <property type="entry name" value="LOG FAMILY PROTEIN YJL055W"/>
    <property type="match status" value="1"/>
</dbReference>
<dbReference type="SUPFAM" id="SSF102405">
    <property type="entry name" value="MCP/YpsA-like"/>
    <property type="match status" value="1"/>
</dbReference>
<protein>
    <recommendedName>
        <fullName evidence="3">Cytokinin riboside 5'-monophosphate phosphoribohydrolase</fullName>
        <ecNumber evidence="3">3.2.2.n1</ecNumber>
    </recommendedName>
</protein>
<evidence type="ECO:0000256" key="2">
    <source>
        <dbReference type="ARBA" id="ARBA00006763"/>
    </source>
</evidence>
<dbReference type="PANTHER" id="PTHR31223">
    <property type="entry name" value="LOG FAMILY PROTEIN YJL055W"/>
    <property type="match status" value="1"/>
</dbReference>
<dbReference type="STRING" id="1945520.A1019T_00279"/>
<keyword evidence="5" id="KW-1185">Reference proteome</keyword>
<dbReference type="NCBIfam" id="TIGR00730">
    <property type="entry name" value="Rossman fold protein, TIGR00730 family"/>
    <property type="match status" value="1"/>
</dbReference>
<comment type="similarity">
    <text evidence="2 3">Belongs to the LOG family.</text>
</comment>
<evidence type="ECO:0000256" key="3">
    <source>
        <dbReference type="RuleBase" id="RU363015"/>
    </source>
</evidence>
<dbReference type="Pfam" id="PF03641">
    <property type="entry name" value="Lysine_decarbox"/>
    <property type="match status" value="1"/>
</dbReference>
<dbReference type="InterPro" id="IPR005269">
    <property type="entry name" value="LOG"/>
</dbReference>
<organism evidence="4 5">
    <name type="scientific">Psychrobacter pasteurii</name>
    <dbReference type="NCBI Taxonomy" id="1945520"/>
    <lineage>
        <taxon>Bacteria</taxon>
        <taxon>Pseudomonadati</taxon>
        <taxon>Pseudomonadota</taxon>
        <taxon>Gammaproteobacteria</taxon>
        <taxon>Moraxellales</taxon>
        <taxon>Moraxellaceae</taxon>
        <taxon>Psychrobacter</taxon>
    </lineage>
</organism>
<dbReference type="RefSeq" id="WP_077447729.1">
    <property type="nucleotide sequence ID" value="NZ_FUGD01000041.1"/>
</dbReference>
<comment type="catalytic activity">
    <reaction evidence="1">
        <text>AMP + H2O = D-ribose 5-phosphate + adenine</text>
        <dbReference type="Rhea" id="RHEA:20129"/>
        <dbReference type="ChEBI" id="CHEBI:15377"/>
        <dbReference type="ChEBI" id="CHEBI:16708"/>
        <dbReference type="ChEBI" id="CHEBI:78346"/>
        <dbReference type="ChEBI" id="CHEBI:456215"/>
        <dbReference type="EC" id="3.2.2.4"/>
    </reaction>
</comment>
<sequence>MTQKLKAETNSAAQTTLTTITSKDVEHVSEVVDKSTIKQPLVAVYCGSRMGNNPVYEAAARELGDALAKNDMGLVYGGASIGLMGAVADTVISGGAQAVGVIPTFMLDHEIAHEGLTRLHLTDTMHTRKAIMAEYADAFITLPGGLGTLEEIMEIATWRQLYQHEKPMVILNINGFYDPLIEHLKHTAAEGFMKQEDIERLVVCDDIESAVSLLNKLVHIDDPVATHKI</sequence>
<dbReference type="Proteomes" id="UP000188169">
    <property type="component" value="Unassembled WGS sequence"/>
</dbReference>
<dbReference type="GO" id="GO:0005829">
    <property type="term" value="C:cytosol"/>
    <property type="evidence" value="ECO:0007669"/>
    <property type="project" value="TreeGrafter"/>
</dbReference>
<dbReference type="Gene3D" id="3.40.50.450">
    <property type="match status" value="1"/>
</dbReference>
<gene>
    <name evidence="4" type="primary">fas6</name>
    <name evidence="4" type="ORF">A1019T_00279</name>
</gene>
<dbReference type="OrthoDB" id="9801098at2"/>
<proteinExistence type="inferred from homology"/>